<keyword evidence="2" id="KW-1185">Reference proteome</keyword>
<comment type="caution">
    <text evidence="1">The sequence shown here is derived from an EMBL/GenBank/DDBJ whole genome shotgun (WGS) entry which is preliminary data.</text>
</comment>
<dbReference type="Proteomes" id="UP001221757">
    <property type="component" value="Unassembled WGS sequence"/>
</dbReference>
<dbReference type="EMBL" id="JARKIE010000042">
    <property type="protein sequence ID" value="KAJ7694427.1"/>
    <property type="molecule type" value="Genomic_DNA"/>
</dbReference>
<evidence type="ECO:0000313" key="2">
    <source>
        <dbReference type="Proteomes" id="UP001221757"/>
    </source>
</evidence>
<accession>A0AAD7DLZ5</accession>
<protein>
    <submittedName>
        <fullName evidence="1">Uncharacterized protein</fullName>
    </submittedName>
</protein>
<sequence>MSDNPREWVVKKKELLSMIAIIKSEDQDSWGEGTGGSISTPTNVVALGGVACQAVMHQCQGVWICDQFNHSLLEGHEHYEPDDDVMRELWTADQADKYWRREGTGIVVGRNRSRSSFYFYNFGHASSGSVERMVTWQQAGMVPAGNLDAMIPVGPGVHTVPAGGHMRQLDAMILVGHAMHRRRGPRPSSDPPSLG</sequence>
<proteinExistence type="predicted"/>
<reference evidence="1" key="1">
    <citation type="submission" date="2023-03" db="EMBL/GenBank/DDBJ databases">
        <title>Massive genome expansion in bonnet fungi (Mycena s.s.) driven by repeated elements and novel gene families across ecological guilds.</title>
        <authorList>
            <consortium name="Lawrence Berkeley National Laboratory"/>
            <person name="Harder C.B."/>
            <person name="Miyauchi S."/>
            <person name="Viragh M."/>
            <person name="Kuo A."/>
            <person name="Thoen E."/>
            <person name="Andreopoulos B."/>
            <person name="Lu D."/>
            <person name="Skrede I."/>
            <person name="Drula E."/>
            <person name="Henrissat B."/>
            <person name="Morin E."/>
            <person name="Kohler A."/>
            <person name="Barry K."/>
            <person name="LaButti K."/>
            <person name="Morin E."/>
            <person name="Salamov A."/>
            <person name="Lipzen A."/>
            <person name="Mereny Z."/>
            <person name="Hegedus B."/>
            <person name="Baldrian P."/>
            <person name="Stursova M."/>
            <person name="Weitz H."/>
            <person name="Taylor A."/>
            <person name="Grigoriev I.V."/>
            <person name="Nagy L.G."/>
            <person name="Martin F."/>
            <person name="Kauserud H."/>
        </authorList>
    </citation>
    <scope>NUCLEOTIDE SEQUENCE</scope>
    <source>
        <strain evidence="1">CBHHK067</strain>
    </source>
</reference>
<organism evidence="1 2">
    <name type="scientific">Mycena rosella</name>
    <name type="common">Pink bonnet</name>
    <name type="synonym">Agaricus rosellus</name>
    <dbReference type="NCBI Taxonomy" id="1033263"/>
    <lineage>
        <taxon>Eukaryota</taxon>
        <taxon>Fungi</taxon>
        <taxon>Dikarya</taxon>
        <taxon>Basidiomycota</taxon>
        <taxon>Agaricomycotina</taxon>
        <taxon>Agaricomycetes</taxon>
        <taxon>Agaricomycetidae</taxon>
        <taxon>Agaricales</taxon>
        <taxon>Marasmiineae</taxon>
        <taxon>Mycenaceae</taxon>
        <taxon>Mycena</taxon>
    </lineage>
</organism>
<evidence type="ECO:0000313" key="1">
    <source>
        <dbReference type="EMBL" id="KAJ7694427.1"/>
    </source>
</evidence>
<gene>
    <name evidence="1" type="ORF">B0H17DRAFT_1132050</name>
</gene>
<name>A0AAD7DLZ5_MYCRO</name>
<dbReference type="AlphaFoldDB" id="A0AAD7DLZ5"/>